<comment type="caution">
    <text evidence="1">The sequence shown here is derived from an EMBL/GenBank/DDBJ whole genome shotgun (WGS) entry which is preliminary data.</text>
</comment>
<gene>
    <name evidence="1" type="ORF">JBS370_LOCUS36914</name>
</gene>
<evidence type="ECO:0000313" key="1">
    <source>
        <dbReference type="EMBL" id="CAF4209308.1"/>
    </source>
</evidence>
<sequence length="213" mass="24757">MTDGIVVRCLFLVLRYQQYLRQQHIDPNPNFPTIAQMFLVIVPLGRRQYIYSDEAQLLLDNYIDELSKQASEADSSRMTSFLAKQPSQITRITALTQIIDLLPSFIQHINIIHESGDMIGLNVRLLYDIRLTVERLFQSQITITKELVSRAIYFHEYLLERTLKIFDISSFETVVSNINQSVGKELQKMIRRNILMLSKIIITKESLYCLNGI</sequence>
<reference evidence="1" key="1">
    <citation type="submission" date="2021-02" db="EMBL/GenBank/DDBJ databases">
        <authorList>
            <person name="Nowell W R."/>
        </authorList>
    </citation>
    <scope>NUCLEOTIDE SEQUENCE</scope>
</reference>
<accession>A0A820CM12</accession>
<proteinExistence type="predicted"/>
<name>A0A820CM12_9BILA</name>
<organism evidence="1 2">
    <name type="scientific">Rotaria sordida</name>
    <dbReference type="NCBI Taxonomy" id="392033"/>
    <lineage>
        <taxon>Eukaryota</taxon>
        <taxon>Metazoa</taxon>
        <taxon>Spiralia</taxon>
        <taxon>Gnathifera</taxon>
        <taxon>Rotifera</taxon>
        <taxon>Eurotatoria</taxon>
        <taxon>Bdelloidea</taxon>
        <taxon>Philodinida</taxon>
        <taxon>Philodinidae</taxon>
        <taxon>Rotaria</taxon>
    </lineage>
</organism>
<evidence type="ECO:0000313" key="2">
    <source>
        <dbReference type="Proteomes" id="UP000663836"/>
    </source>
</evidence>
<dbReference type="EMBL" id="CAJOBD010015551">
    <property type="protein sequence ID" value="CAF4209308.1"/>
    <property type="molecule type" value="Genomic_DNA"/>
</dbReference>
<dbReference type="Proteomes" id="UP000663836">
    <property type="component" value="Unassembled WGS sequence"/>
</dbReference>
<dbReference type="AlphaFoldDB" id="A0A820CM12"/>
<protein>
    <submittedName>
        <fullName evidence="1">Uncharacterized protein</fullName>
    </submittedName>
</protein>